<proteinExistence type="predicted"/>
<evidence type="ECO:0000256" key="1">
    <source>
        <dbReference type="SAM" id="MobiDB-lite"/>
    </source>
</evidence>
<evidence type="ECO:0000259" key="3">
    <source>
        <dbReference type="Pfam" id="PF01979"/>
    </source>
</evidence>
<dbReference type="RefSeq" id="WP_129832045.1">
    <property type="nucleotide sequence ID" value="NZ_CP035704.1"/>
</dbReference>
<dbReference type="SUPFAM" id="SSF51338">
    <property type="entry name" value="Composite domain of metallo-dependent hydrolases"/>
    <property type="match status" value="1"/>
</dbReference>
<organism evidence="4 5">
    <name type="scientific">Pseudolysobacter antarcticus</name>
    <dbReference type="NCBI Taxonomy" id="2511995"/>
    <lineage>
        <taxon>Bacteria</taxon>
        <taxon>Pseudomonadati</taxon>
        <taxon>Pseudomonadota</taxon>
        <taxon>Gammaproteobacteria</taxon>
        <taxon>Lysobacterales</taxon>
        <taxon>Rhodanobacteraceae</taxon>
        <taxon>Pseudolysobacter</taxon>
    </lineage>
</organism>
<accession>A0A411HH08</accession>
<dbReference type="InterPro" id="IPR032466">
    <property type="entry name" value="Metal_Hydrolase"/>
</dbReference>
<protein>
    <submittedName>
        <fullName evidence="4">Amidohydrolase</fullName>
    </submittedName>
</protein>
<dbReference type="InterPro" id="IPR051781">
    <property type="entry name" value="Metallo-dep_Hydrolase"/>
</dbReference>
<dbReference type="InterPro" id="IPR011059">
    <property type="entry name" value="Metal-dep_hydrolase_composite"/>
</dbReference>
<gene>
    <name evidence="4" type="ORF">ELE36_05010</name>
</gene>
<keyword evidence="5" id="KW-1185">Reference proteome</keyword>
<dbReference type="GO" id="GO:0016810">
    <property type="term" value="F:hydrolase activity, acting on carbon-nitrogen (but not peptide) bonds"/>
    <property type="evidence" value="ECO:0007669"/>
    <property type="project" value="InterPro"/>
</dbReference>
<feature type="domain" description="Amidohydrolase-related" evidence="3">
    <location>
        <begin position="323"/>
        <end position="654"/>
    </location>
</feature>
<evidence type="ECO:0000313" key="4">
    <source>
        <dbReference type="EMBL" id="QBB69785.1"/>
    </source>
</evidence>
<feature type="chain" id="PRO_5019390944" evidence="2">
    <location>
        <begin position="22"/>
        <end position="708"/>
    </location>
</feature>
<dbReference type="Gene3D" id="3.40.50.10910">
    <property type="entry name" value="Amidohydrolase"/>
    <property type="match status" value="1"/>
</dbReference>
<dbReference type="SUPFAM" id="SSF51556">
    <property type="entry name" value="Metallo-dependent hydrolases"/>
    <property type="match status" value="1"/>
</dbReference>
<evidence type="ECO:0000313" key="5">
    <source>
        <dbReference type="Proteomes" id="UP000291562"/>
    </source>
</evidence>
<feature type="region of interest" description="Disordered" evidence="1">
    <location>
        <begin position="687"/>
        <end position="708"/>
    </location>
</feature>
<name>A0A411HH08_9GAMM</name>
<dbReference type="Gene3D" id="1.20.58.520">
    <property type="entry name" value="Amidohydrolase"/>
    <property type="match status" value="1"/>
</dbReference>
<dbReference type="PANTHER" id="PTHR43135">
    <property type="entry name" value="ALPHA-D-RIBOSE 1-METHYLPHOSPHONATE 5-TRIPHOSPHATE DIPHOSPHATASE"/>
    <property type="match status" value="1"/>
</dbReference>
<reference evidence="4 5" key="1">
    <citation type="submission" date="2019-01" db="EMBL/GenBank/DDBJ databases">
        <title>Pseudolysobacter antarctica gen. nov., sp. nov., isolated from Fildes Peninsula, Antarctica.</title>
        <authorList>
            <person name="Wei Z."/>
            <person name="Peng F."/>
        </authorList>
    </citation>
    <scope>NUCLEOTIDE SEQUENCE [LARGE SCALE GENOMIC DNA]</scope>
    <source>
        <strain evidence="4 5">AQ6-296</strain>
    </source>
</reference>
<feature type="signal peptide" evidence="2">
    <location>
        <begin position="1"/>
        <end position="21"/>
    </location>
</feature>
<dbReference type="AlphaFoldDB" id="A0A411HH08"/>
<dbReference type="PANTHER" id="PTHR43135:SF3">
    <property type="entry name" value="ALPHA-D-RIBOSE 1-METHYLPHOSPHONATE 5-TRIPHOSPHATE DIPHOSPHATASE"/>
    <property type="match status" value="1"/>
</dbReference>
<dbReference type="EMBL" id="CP035704">
    <property type="protein sequence ID" value="QBB69785.1"/>
    <property type="molecule type" value="Genomic_DNA"/>
</dbReference>
<sequence>MQYKKLLVLAITSLFVCTVQAKQTTRYVILVDNGKKAGEQIVERGDDGQTKVHYIFKDNGRGPELDETFRVAADGTLSEYQVKGASTFGAKVNEHFSRKGDNASWLSTTEKGATTVSGTALYMPLNSSFEVASVAIGALAQRADGKLPLLPAGTLTQRKIDEVDVSHAGKSQKVQLLALTGQGLSPSFIWATTGDKPRMFALVVPGYLLAIEEGYEDAGKVLDAHQKIAEANLLKDMAARLQHPLSGLTVVRNARVFDSEKAELGAASDVYVLRGKITAVLPAGSPSQGVDNEIDAGGRVMLPGLFDMHAHMGRWDGGLDLATGVTSVRDMGNDNPTLQQMLDETAAGQLLGPQIVPAGFLEGESKFSARNGFVISTQQQAKDAVDWYAEHGYPQLKIYNSFPHDMVRETVAYAHSRGLRVSGHVPAFMRAQDVVEQGFDEIQHINQVLLNFFVTPTTDTRSLERFRLPAEKTAGLDFDSKPVQDFIALLKQHQTVIDATLTTFDFIQQRDGDMSQAYASVSEHMPLDVQRGFRVASMNIPDDKTAKLYAKSYAKMIEFVGRMYRAGIPLVAGTDALPGFTLQRELELYVQAGLTPAQALQVATRNGAKYTRTSEQRGSIAPGKLADLLLVDGDPTSNISDIRKVALVITQGKLISPNEVFGELGIKPFVDKPPVLHAVAKAVAETSETRGSNGAPKVFGSIAREEKE</sequence>
<keyword evidence="2" id="KW-0732">Signal</keyword>
<dbReference type="Pfam" id="PF01979">
    <property type="entry name" value="Amidohydro_1"/>
    <property type="match status" value="1"/>
</dbReference>
<dbReference type="OrthoDB" id="6190564at2"/>
<dbReference type="Gene3D" id="2.30.40.10">
    <property type="entry name" value="Urease, subunit C, domain 1"/>
    <property type="match status" value="1"/>
</dbReference>
<keyword evidence="4" id="KW-0378">Hydrolase</keyword>
<dbReference type="InterPro" id="IPR006680">
    <property type="entry name" value="Amidohydro-rel"/>
</dbReference>
<dbReference type="Proteomes" id="UP000291562">
    <property type="component" value="Chromosome"/>
</dbReference>
<dbReference type="Gene3D" id="3.30.110.90">
    <property type="entry name" value="Amidohydrolase"/>
    <property type="match status" value="1"/>
</dbReference>
<dbReference type="KEGG" id="xbc:ELE36_05010"/>
<evidence type="ECO:0000256" key="2">
    <source>
        <dbReference type="SAM" id="SignalP"/>
    </source>
</evidence>